<sequence length="307" mass="34706">MHCVFAFLLIPTINMHKESERLALVGLDKHDAIYSVFEPKISGQFPSIGPEHDILATNSRVGGPGTYVKAYCSRTLGNIRLERIISHGLDEVTNDFHRNFGSIGSPEMDCLGSIQKFKNERRINSALSLQHLMCLKECSAFLLATLAFRRMLSVSGAHWTFAPFETQNLIPVNADRPIELSSVILSNHFFGKELPEEDSSALAWYMGHLHVLKLSENRTWSFLTIIGLESESGKPIMEYLVQHQRMFKIFSQKLVAIEEECRSKRRKPLSEAAVSTIYSETRQKLKEVISDFDFVKLPTSSPNGFIV</sequence>
<evidence type="ECO:0000313" key="1">
    <source>
        <dbReference type="EMBL" id="CCU75587.1"/>
    </source>
</evidence>
<accession>N1JCF8</accession>
<proteinExistence type="predicted"/>
<comment type="caution">
    <text evidence="1">The sequence shown here is derived from an EMBL/GenBank/DDBJ whole genome shotgun (WGS) entry which is preliminary data.</text>
</comment>
<name>N1JCF8_BLUG1</name>
<gene>
    <name evidence="1" type="ORF">BGHDH14_bgh04521</name>
</gene>
<evidence type="ECO:0000313" key="2">
    <source>
        <dbReference type="Proteomes" id="UP000015441"/>
    </source>
</evidence>
<dbReference type="InParanoid" id="N1JCF8"/>
<keyword evidence="2" id="KW-1185">Reference proteome</keyword>
<dbReference type="Proteomes" id="UP000015441">
    <property type="component" value="Unassembled WGS sequence"/>
</dbReference>
<organism evidence="1 2">
    <name type="scientific">Blumeria graminis f. sp. hordei (strain DH14)</name>
    <name type="common">Barley powdery mildew</name>
    <name type="synonym">Oidium monilioides f. sp. hordei</name>
    <dbReference type="NCBI Taxonomy" id="546991"/>
    <lineage>
        <taxon>Eukaryota</taxon>
        <taxon>Fungi</taxon>
        <taxon>Dikarya</taxon>
        <taxon>Ascomycota</taxon>
        <taxon>Pezizomycotina</taxon>
        <taxon>Leotiomycetes</taxon>
        <taxon>Erysiphales</taxon>
        <taxon>Erysiphaceae</taxon>
        <taxon>Blumeria</taxon>
        <taxon>Blumeria hordei</taxon>
    </lineage>
</organism>
<dbReference type="HOGENOM" id="CLU_056196_0_0_1"/>
<dbReference type="OrthoDB" id="10340835at2759"/>
<protein>
    <submittedName>
        <fullName evidence="1">Uncharacterized protein</fullName>
    </submittedName>
</protein>
<dbReference type="AlphaFoldDB" id="N1JCF8"/>
<dbReference type="EMBL" id="CAUH01001488">
    <property type="protein sequence ID" value="CCU75587.1"/>
    <property type="molecule type" value="Genomic_DNA"/>
</dbReference>
<reference evidence="1 2" key="1">
    <citation type="journal article" date="2010" name="Science">
        <title>Genome expansion and gene loss in powdery mildew fungi reveal tradeoffs in extreme parasitism.</title>
        <authorList>
            <person name="Spanu P.D."/>
            <person name="Abbott J.C."/>
            <person name="Amselem J."/>
            <person name="Burgis T.A."/>
            <person name="Soanes D.M."/>
            <person name="Stueber K."/>
            <person name="Ver Loren van Themaat E."/>
            <person name="Brown J.K.M."/>
            <person name="Butcher S.A."/>
            <person name="Gurr S.J."/>
            <person name="Lebrun M.-H."/>
            <person name="Ridout C.J."/>
            <person name="Schulze-Lefert P."/>
            <person name="Talbot N.J."/>
            <person name="Ahmadinejad N."/>
            <person name="Ametz C."/>
            <person name="Barton G.R."/>
            <person name="Benjdia M."/>
            <person name="Bidzinski P."/>
            <person name="Bindschedler L.V."/>
            <person name="Both M."/>
            <person name="Brewer M.T."/>
            <person name="Cadle-Davidson L."/>
            <person name="Cadle-Davidson M.M."/>
            <person name="Collemare J."/>
            <person name="Cramer R."/>
            <person name="Frenkel O."/>
            <person name="Godfrey D."/>
            <person name="Harriman J."/>
            <person name="Hoede C."/>
            <person name="King B.C."/>
            <person name="Klages S."/>
            <person name="Kleemann J."/>
            <person name="Knoll D."/>
            <person name="Koti P.S."/>
            <person name="Kreplak J."/>
            <person name="Lopez-Ruiz F.J."/>
            <person name="Lu X."/>
            <person name="Maekawa T."/>
            <person name="Mahanil S."/>
            <person name="Micali C."/>
            <person name="Milgroom M.G."/>
            <person name="Montana G."/>
            <person name="Noir S."/>
            <person name="O'Connell R.J."/>
            <person name="Oberhaensli S."/>
            <person name="Parlange F."/>
            <person name="Pedersen C."/>
            <person name="Quesneville H."/>
            <person name="Reinhardt R."/>
            <person name="Rott M."/>
            <person name="Sacristan S."/>
            <person name="Schmidt S.M."/>
            <person name="Schoen M."/>
            <person name="Skamnioti P."/>
            <person name="Sommer H."/>
            <person name="Stephens A."/>
            <person name="Takahara H."/>
            <person name="Thordal-Christensen H."/>
            <person name="Vigouroux M."/>
            <person name="Wessling R."/>
            <person name="Wicker T."/>
            <person name="Panstruga R."/>
        </authorList>
    </citation>
    <scope>NUCLEOTIDE SEQUENCE [LARGE SCALE GENOMIC DNA]</scope>
    <source>
        <strain evidence="1">DH14</strain>
    </source>
</reference>